<feature type="transmembrane region" description="Helical" evidence="1">
    <location>
        <begin position="35"/>
        <end position="55"/>
    </location>
</feature>
<keyword evidence="3" id="KW-1185">Reference proteome</keyword>
<organism evidence="2 3">
    <name type="scientific">Pseudolabrys taiwanensis</name>
    <dbReference type="NCBI Taxonomy" id="331696"/>
    <lineage>
        <taxon>Bacteria</taxon>
        <taxon>Pseudomonadati</taxon>
        <taxon>Pseudomonadota</taxon>
        <taxon>Alphaproteobacteria</taxon>
        <taxon>Hyphomicrobiales</taxon>
        <taxon>Xanthobacteraceae</taxon>
        <taxon>Pseudolabrys</taxon>
    </lineage>
</organism>
<evidence type="ECO:0000313" key="2">
    <source>
        <dbReference type="EMBL" id="AXK79073.1"/>
    </source>
</evidence>
<proteinExistence type="predicted"/>
<evidence type="ECO:0000256" key="1">
    <source>
        <dbReference type="SAM" id="Phobius"/>
    </source>
</evidence>
<feature type="transmembrane region" description="Helical" evidence="1">
    <location>
        <begin position="409"/>
        <end position="427"/>
    </location>
</feature>
<dbReference type="RefSeq" id="WP_115687402.1">
    <property type="nucleotide sequence ID" value="NZ_CP031417.1"/>
</dbReference>
<keyword evidence="1" id="KW-0472">Membrane</keyword>
<evidence type="ECO:0000313" key="3">
    <source>
        <dbReference type="Proteomes" id="UP000254889"/>
    </source>
</evidence>
<dbReference type="AlphaFoldDB" id="A0A345ZQ76"/>
<feature type="transmembrane region" description="Helical" evidence="1">
    <location>
        <begin position="137"/>
        <end position="158"/>
    </location>
</feature>
<feature type="transmembrane region" description="Helical" evidence="1">
    <location>
        <begin position="463"/>
        <end position="484"/>
    </location>
</feature>
<protein>
    <submittedName>
        <fullName evidence="2">Uncharacterized protein</fullName>
    </submittedName>
</protein>
<feature type="transmembrane region" description="Helical" evidence="1">
    <location>
        <begin position="163"/>
        <end position="179"/>
    </location>
</feature>
<feature type="transmembrane region" description="Helical" evidence="1">
    <location>
        <begin position="285"/>
        <end position="311"/>
    </location>
</feature>
<keyword evidence="1" id="KW-1133">Transmembrane helix</keyword>
<dbReference type="Proteomes" id="UP000254889">
    <property type="component" value="Chromosome"/>
</dbReference>
<reference evidence="2 3" key="1">
    <citation type="submission" date="2018-07" db="EMBL/GenBank/DDBJ databases">
        <authorList>
            <person name="Quirk P.G."/>
            <person name="Krulwich T.A."/>
        </authorList>
    </citation>
    <scope>NUCLEOTIDE SEQUENCE [LARGE SCALE GENOMIC DNA]</scope>
    <source>
        <strain evidence="2 3">CC-BB4</strain>
    </source>
</reference>
<dbReference type="KEGG" id="ptaw:DW352_00175"/>
<sequence length="634" mass="68212">MLWKRLSTGNLAAPLFCVAAVAANQAVFRLGSLPFAAALLLIAVVASVAVMAPDVAPSGPERDRFRWFNLLLGIVILAPLLTTFVLGFDRDFPFSGDHYFHVGQAYRIAFWWLSPPASPVVRVPTLDDVSQLLRHPAGLATSRAALAVIVVLATIALYRWHRVAALAFAAVAIVVWGLTEHTIFVRYPGAGYLATMPFLGPAVLLRNVELAGRLTNVLAPVLWLFALRPWLVGRWPDLRVLAFAVLLFWQQDVIYFFDSVYMEPWAVIFCVLAIELLIVRGAPGAPIACLLVGAAATVKEPAIFALPLVFLAGAPWRNAWRDVWTLAGCALAAGAPFVLYFAARNSVAADGIEASREFQAGLPPGPLSPYAAEFAHRVMASLLPAGAVLFGASLLLLLAMIVCWRSRRMVLVCLLTTGLLLVAFFFVDRGSLAWLGSFRFLLPALPFLAAGTLAFGEMTAPRWAGVVAVVVLLLQIPSVTAAMMRAIGPITGLNFIEHYDAAIFFPMKSLLAEARAKGLLMPGDVVRANAPDTSLRVIPGLPVTYTAPGELVCECTPEHPATMALFVRHANLTLPFLRPGPPAGLYAPPPDREPLWRAATAARPACLAQLKATCPHVLQRVEGGELVAALGLGR</sequence>
<feature type="transmembrane region" description="Helical" evidence="1">
    <location>
        <begin position="264"/>
        <end position="279"/>
    </location>
</feature>
<feature type="transmembrane region" description="Helical" evidence="1">
    <location>
        <begin position="323"/>
        <end position="343"/>
    </location>
</feature>
<feature type="transmembrane region" description="Helical" evidence="1">
    <location>
        <begin position="214"/>
        <end position="232"/>
    </location>
</feature>
<dbReference type="EMBL" id="CP031417">
    <property type="protein sequence ID" value="AXK79073.1"/>
    <property type="molecule type" value="Genomic_DNA"/>
</dbReference>
<feature type="transmembrane region" description="Helical" evidence="1">
    <location>
        <begin position="378"/>
        <end position="402"/>
    </location>
</feature>
<keyword evidence="1" id="KW-0812">Transmembrane</keyword>
<feature type="transmembrane region" description="Helical" evidence="1">
    <location>
        <begin position="433"/>
        <end position="456"/>
    </location>
</feature>
<accession>A0A345ZQ76</accession>
<gene>
    <name evidence="2" type="ORF">DW352_00175</name>
</gene>
<feature type="transmembrane region" description="Helical" evidence="1">
    <location>
        <begin position="67"/>
        <end position="88"/>
    </location>
</feature>
<name>A0A345ZQ76_9HYPH</name>